<proteinExistence type="inferred from homology"/>
<evidence type="ECO:0000256" key="2">
    <source>
        <dbReference type="ARBA" id="ARBA00006434"/>
    </source>
</evidence>
<evidence type="ECO:0000256" key="5">
    <source>
        <dbReference type="ARBA" id="ARBA00023136"/>
    </source>
</evidence>
<dbReference type="EMBL" id="BAAADD010000003">
    <property type="protein sequence ID" value="GAA0567501.1"/>
    <property type="molecule type" value="Genomic_DNA"/>
</dbReference>
<dbReference type="CDD" id="cd10329">
    <property type="entry name" value="SLC5sbd_SGLT1-like"/>
    <property type="match status" value="1"/>
</dbReference>
<dbReference type="Proteomes" id="UP001499951">
    <property type="component" value="Unassembled WGS sequence"/>
</dbReference>
<organism evidence="8 9">
    <name type="scientific">Rhizomicrobium electricum</name>
    <dbReference type="NCBI Taxonomy" id="480070"/>
    <lineage>
        <taxon>Bacteria</taxon>
        <taxon>Pseudomonadati</taxon>
        <taxon>Pseudomonadota</taxon>
        <taxon>Alphaproteobacteria</taxon>
        <taxon>Micropepsales</taxon>
        <taxon>Micropepsaceae</taxon>
        <taxon>Rhizomicrobium</taxon>
    </lineage>
</organism>
<name>A0ABN1EIQ1_9PROT</name>
<feature type="transmembrane region" description="Helical" evidence="7">
    <location>
        <begin position="13"/>
        <end position="32"/>
    </location>
</feature>
<feature type="transmembrane region" description="Helical" evidence="7">
    <location>
        <begin position="423"/>
        <end position="440"/>
    </location>
</feature>
<dbReference type="PROSITE" id="PS50283">
    <property type="entry name" value="NA_SOLUT_SYMP_3"/>
    <property type="match status" value="1"/>
</dbReference>
<dbReference type="RefSeq" id="WP_166932921.1">
    <property type="nucleotide sequence ID" value="NZ_BAAADD010000003.1"/>
</dbReference>
<feature type="transmembrane region" description="Helical" evidence="7">
    <location>
        <begin position="515"/>
        <end position="536"/>
    </location>
</feature>
<accession>A0ABN1EIQ1</accession>
<keyword evidence="4 7" id="KW-1133">Transmembrane helix</keyword>
<evidence type="ECO:0000256" key="7">
    <source>
        <dbReference type="SAM" id="Phobius"/>
    </source>
</evidence>
<evidence type="ECO:0000313" key="8">
    <source>
        <dbReference type="EMBL" id="GAA0567501.1"/>
    </source>
</evidence>
<keyword evidence="5 7" id="KW-0472">Membrane</keyword>
<evidence type="ECO:0000256" key="1">
    <source>
        <dbReference type="ARBA" id="ARBA00004141"/>
    </source>
</evidence>
<evidence type="ECO:0000256" key="4">
    <source>
        <dbReference type="ARBA" id="ARBA00022989"/>
    </source>
</evidence>
<feature type="transmembrane region" description="Helical" evidence="7">
    <location>
        <begin position="447"/>
        <end position="465"/>
    </location>
</feature>
<evidence type="ECO:0000313" key="9">
    <source>
        <dbReference type="Proteomes" id="UP001499951"/>
    </source>
</evidence>
<dbReference type="PANTHER" id="PTHR11819:SF195">
    <property type="entry name" value="SODIUM_GLUCOSE COTRANSPORTER 4"/>
    <property type="match status" value="1"/>
</dbReference>
<dbReference type="InterPro" id="IPR038377">
    <property type="entry name" value="Na/Glc_symporter_sf"/>
</dbReference>
<feature type="transmembrane region" description="Helical" evidence="7">
    <location>
        <begin position="249"/>
        <end position="267"/>
    </location>
</feature>
<evidence type="ECO:0000256" key="6">
    <source>
        <dbReference type="RuleBase" id="RU362091"/>
    </source>
</evidence>
<feature type="transmembrane region" description="Helical" evidence="7">
    <location>
        <begin position="196"/>
        <end position="215"/>
    </location>
</feature>
<feature type="transmembrane region" description="Helical" evidence="7">
    <location>
        <begin position="288"/>
        <end position="314"/>
    </location>
</feature>
<dbReference type="InterPro" id="IPR001734">
    <property type="entry name" value="Na/solute_symporter"/>
</dbReference>
<keyword evidence="3 7" id="KW-0812">Transmembrane</keyword>
<dbReference type="NCBIfam" id="TIGR00813">
    <property type="entry name" value="sss"/>
    <property type="match status" value="1"/>
</dbReference>
<dbReference type="Gene3D" id="1.20.1730.10">
    <property type="entry name" value="Sodium/glucose cotransporter"/>
    <property type="match status" value="1"/>
</dbReference>
<feature type="transmembrane region" description="Helical" evidence="7">
    <location>
        <begin position="168"/>
        <end position="189"/>
    </location>
</feature>
<feature type="transmembrane region" description="Helical" evidence="7">
    <location>
        <begin position="124"/>
        <end position="145"/>
    </location>
</feature>
<reference evidence="8 9" key="1">
    <citation type="journal article" date="2019" name="Int. J. Syst. Evol. Microbiol.">
        <title>The Global Catalogue of Microorganisms (GCM) 10K type strain sequencing project: providing services to taxonomists for standard genome sequencing and annotation.</title>
        <authorList>
            <consortium name="The Broad Institute Genomics Platform"/>
            <consortium name="The Broad Institute Genome Sequencing Center for Infectious Disease"/>
            <person name="Wu L."/>
            <person name="Ma J."/>
        </authorList>
    </citation>
    <scope>NUCLEOTIDE SEQUENCE [LARGE SCALE GENOMIC DNA]</scope>
    <source>
        <strain evidence="8 9">JCM 15089</strain>
    </source>
</reference>
<sequence>MSAQVSVFNALDWWIVAAFVFAMAIVVVMSMMKKNESGKDYFLSGRDSNWLQIGTSIFSSNIGSEHLVGLAGAGFATGMAMAHWEMHGWLILILGWVFVPLYDRMKVFTMPEFLELRFSRGSRNLLSLLTMASLVLTKIAATIYAGDVVVRTLLGIDSVNIFGFQVDVFWAIALGLAFTTGLYTVLGGLRVIMYTAVLQTPVLIFGSVAILFIGLQELGHGNLIAGWHQMVVSAGDNIHLIRAHNDPEWSWMAVLPGSAIIGFWYWCTDQYIVQRVLAGRNQQESRRGTILAGFLKLTPVFIFLVPGMIAFALVNTHAPNFHTPNGDAAYTSLVAQILPHGVRGFVACGMIVALMASLASKFNASATLFTMDFYREWRPNASGREEVATGRIATGVIVILGILWVLVIKMLSSNLYEYLQNVQSYLSPAIVVLFIAGVFWKRATAPAAFWSFLVGIIGGFARLAADIIMKGHKADVAAWKQQLFHNQITQDQYNALIAPLKAQYGLIFDIWHINWLFWCQTLLVTSAILMVVISLLTKAPDAGKLKYSWYGASAEEKAVTRASWNAWDVVLSLIVVAIIISFYVTFF</sequence>
<dbReference type="Pfam" id="PF00474">
    <property type="entry name" value="SSF"/>
    <property type="match status" value="1"/>
</dbReference>
<keyword evidence="9" id="KW-1185">Reference proteome</keyword>
<feature type="transmembrane region" description="Helical" evidence="7">
    <location>
        <begin position="86"/>
        <end position="103"/>
    </location>
</feature>
<evidence type="ECO:0000256" key="3">
    <source>
        <dbReference type="ARBA" id="ARBA00022692"/>
    </source>
</evidence>
<comment type="subcellular location">
    <subcellularLocation>
        <location evidence="1">Membrane</location>
        <topology evidence="1">Multi-pass membrane protein</topology>
    </subcellularLocation>
</comment>
<feature type="transmembrane region" description="Helical" evidence="7">
    <location>
        <begin position="566"/>
        <end position="586"/>
    </location>
</feature>
<feature type="transmembrane region" description="Helical" evidence="7">
    <location>
        <begin position="392"/>
        <end position="411"/>
    </location>
</feature>
<comment type="similarity">
    <text evidence="2 6">Belongs to the sodium:solute symporter (SSF) (TC 2.A.21) family.</text>
</comment>
<protein>
    <submittedName>
        <fullName evidence="8">Sodium:solute symporter</fullName>
    </submittedName>
</protein>
<comment type="caution">
    <text evidence="8">The sequence shown here is derived from an EMBL/GenBank/DDBJ whole genome shotgun (WGS) entry which is preliminary data.</text>
</comment>
<dbReference type="PANTHER" id="PTHR11819">
    <property type="entry name" value="SOLUTE CARRIER FAMILY 5"/>
    <property type="match status" value="1"/>
</dbReference>
<gene>
    <name evidence="8" type="ORF">GCM10008942_15080</name>
</gene>
<feature type="transmembrane region" description="Helical" evidence="7">
    <location>
        <begin position="344"/>
        <end position="371"/>
    </location>
</feature>